<dbReference type="InterPro" id="IPR049244">
    <property type="entry name" value="DUF6879"/>
</dbReference>
<proteinExistence type="predicted"/>
<accession>A0ABN2TTD0</accession>
<name>A0ABN2TTD0_9ACTN</name>
<comment type="caution">
    <text evidence="2">The sequence shown here is derived from an EMBL/GenBank/DDBJ whole genome shotgun (WGS) entry which is preliminary data.</text>
</comment>
<evidence type="ECO:0000259" key="1">
    <source>
        <dbReference type="Pfam" id="PF21806"/>
    </source>
</evidence>
<evidence type="ECO:0000313" key="2">
    <source>
        <dbReference type="EMBL" id="GAA2020873.1"/>
    </source>
</evidence>
<feature type="domain" description="DUF6879" evidence="1">
    <location>
        <begin position="6"/>
        <end position="166"/>
    </location>
</feature>
<keyword evidence="3" id="KW-1185">Reference proteome</keyword>
<gene>
    <name evidence="2" type="ORF">GCM10009839_17120</name>
</gene>
<dbReference type="RefSeq" id="WP_344664970.1">
    <property type="nucleotide sequence ID" value="NZ_BAAAQN010000007.1"/>
</dbReference>
<dbReference type="Proteomes" id="UP001500751">
    <property type="component" value="Unassembled WGS sequence"/>
</dbReference>
<reference evidence="2 3" key="1">
    <citation type="journal article" date="2019" name="Int. J. Syst. Evol. Microbiol.">
        <title>The Global Catalogue of Microorganisms (GCM) 10K type strain sequencing project: providing services to taxonomists for standard genome sequencing and annotation.</title>
        <authorList>
            <consortium name="The Broad Institute Genomics Platform"/>
            <consortium name="The Broad Institute Genome Sequencing Center for Infectious Disease"/>
            <person name="Wu L."/>
            <person name="Ma J."/>
        </authorList>
    </citation>
    <scope>NUCLEOTIDE SEQUENCE [LARGE SCALE GENOMIC DNA]</scope>
    <source>
        <strain evidence="2 3">JCM 16014</strain>
    </source>
</reference>
<organism evidence="2 3">
    <name type="scientific">Catenulispora yoronensis</name>
    <dbReference type="NCBI Taxonomy" id="450799"/>
    <lineage>
        <taxon>Bacteria</taxon>
        <taxon>Bacillati</taxon>
        <taxon>Actinomycetota</taxon>
        <taxon>Actinomycetes</taxon>
        <taxon>Catenulisporales</taxon>
        <taxon>Catenulisporaceae</taxon>
        <taxon>Catenulispora</taxon>
    </lineage>
</organism>
<dbReference type="Pfam" id="PF21806">
    <property type="entry name" value="DUF6879"/>
    <property type="match status" value="1"/>
</dbReference>
<sequence>MISAKEFGALFGTFDREAFRLETLDDYSGSTSAEKMRAYHAGEPKPEDYNAPWLETIRRNTIAGRRMYRVHVLARPLTDYLRYELEWGYFTNQTAGEEFFILDVTERSNPLAGVPDFWMFDHSSVVSMTYDAAGGFISGEREPDAGKWIEWRDLALSHAEPFTSWWKQHGTER</sequence>
<dbReference type="EMBL" id="BAAAQN010000007">
    <property type="protein sequence ID" value="GAA2020873.1"/>
    <property type="molecule type" value="Genomic_DNA"/>
</dbReference>
<protein>
    <recommendedName>
        <fullName evidence="1">DUF6879 domain-containing protein</fullName>
    </recommendedName>
</protein>
<evidence type="ECO:0000313" key="3">
    <source>
        <dbReference type="Proteomes" id="UP001500751"/>
    </source>
</evidence>